<evidence type="ECO:0000256" key="8">
    <source>
        <dbReference type="ARBA" id="ARBA00048679"/>
    </source>
</evidence>
<dbReference type="InterPro" id="IPR008271">
    <property type="entry name" value="Ser/Thr_kinase_AS"/>
</dbReference>
<keyword evidence="2" id="KW-0723">Serine/threonine-protein kinase</keyword>
<comment type="catalytic activity">
    <reaction evidence="7">
        <text>L-threonyl-[protein] + ATP = O-phospho-L-threonyl-[protein] + ADP + H(+)</text>
        <dbReference type="Rhea" id="RHEA:46608"/>
        <dbReference type="Rhea" id="RHEA-COMP:11060"/>
        <dbReference type="Rhea" id="RHEA-COMP:11605"/>
        <dbReference type="ChEBI" id="CHEBI:15378"/>
        <dbReference type="ChEBI" id="CHEBI:30013"/>
        <dbReference type="ChEBI" id="CHEBI:30616"/>
        <dbReference type="ChEBI" id="CHEBI:61977"/>
        <dbReference type="ChEBI" id="CHEBI:456216"/>
        <dbReference type="EC" id="2.7.11.1"/>
    </reaction>
</comment>
<dbReference type="OMA" id="NTINIYH"/>
<feature type="region of interest" description="Disordered" evidence="10">
    <location>
        <begin position="64"/>
        <end position="141"/>
    </location>
</feature>
<proteinExistence type="predicted"/>
<keyword evidence="4 9" id="KW-0547">Nucleotide-binding</keyword>
<dbReference type="Proteomes" id="UP000006310">
    <property type="component" value="Chromosome 7"/>
</dbReference>
<feature type="compositionally biased region" description="Low complexity" evidence="10">
    <location>
        <begin position="614"/>
        <end position="626"/>
    </location>
</feature>
<feature type="compositionally biased region" description="Low complexity" evidence="10">
    <location>
        <begin position="164"/>
        <end position="178"/>
    </location>
</feature>
<dbReference type="Gene3D" id="1.10.510.10">
    <property type="entry name" value="Transferase(Phosphotransferase) domain 1"/>
    <property type="match status" value="1"/>
</dbReference>
<dbReference type="SMART" id="SM00220">
    <property type="entry name" value="S_TKc"/>
    <property type="match status" value="1"/>
</dbReference>
<keyword evidence="6 9" id="KW-0067">ATP-binding</keyword>
<feature type="compositionally biased region" description="Acidic residues" evidence="10">
    <location>
        <begin position="540"/>
        <end position="555"/>
    </location>
</feature>
<evidence type="ECO:0000256" key="5">
    <source>
        <dbReference type="ARBA" id="ARBA00022777"/>
    </source>
</evidence>
<feature type="region of interest" description="Disordered" evidence="10">
    <location>
        <begin position="478"/>
        <end position="638"/>
    </location>
</feature>
<feature type="region of interest" description="Disordered" evidence="10">
    <location>
        <begin position="13"/>
        <end position="33"/>
    </location>
</feature>
<name>J7S840_HUIN7</name>
<feature type="compositionally biased region" description="Low complexity" evidence="10">
    <location>
        <begin position="102"/>
        <end position="123"/>
    </location>
</feature>
<evidence type="ECO:0000313" key="13">
    <source>
        <dbReference type="Proteomes" id="UP000006310"/>
    </source>
</evidence>
<reference evidence="12 13" key="1">
    <citation type="journal article" date="2011" name="Proc. Natl. Acad. Sci. U.S.A.">
        <title>Evolutionary erosion of yeast sex chromosomes by mating-type switching accidents.</title>
        <authorList>
            <person name="Gordon J.L."/>
            <person name="Armisen D."/>
            <person name="Proux-Wera E."/>
            <person name="Oheigeartaigh S.S."/>
            <person name="Byrne K.P."/>
            <person name="Wolfe K.H."/>
        </authorList>
    </citation>
    <scope>NUCLEOTIDE SEQUENCE [LARGE SCALE GENOMIC DNA]</scope>
    <source>
        <strain evidence="13">ATCC MYA-139 / BCRC 22969 / CBS 8797 / CCRC 22969 / KCTC 17520 / NBRC 10181 / NCYC 3082</strain>
    </source>
</reference>
<dbReference type="STRING" id="1071383.J7S840"/>
<gene>
    <name evidence="12" type="primary">KNAG0G02780</name>
    <name evidence="12" type="ordered locus">KNAG_0G02780</name>
</gene>
<dbReference type="eggNOG" id="KOG0590">
    <property type="taxonomic scope" value="Eukaryota"/>
</dbReference>
<dbReference type="InterPro" id="IPR000719">
    <property type="entry name" value="Prot_kinase_dom"/>
</dbReference>
<dbReference type="GeneID" id="34527058"/>
<dbReference type="GO" id="GO:0004674">
    <property type="term" value="F:protein serine/threonine kinase activity"/>
    <property type="evidence" value="ECO:0007669"/>
    <property type="project" value="UniProtKB-KW"/>
</dbReference>
<feature type="compositionally biased region" description="Basic and acidic residues" evidence="10">
    <location>
        <begin position="488"/>
        <end position="505"/>
    </location>
</feature>
<dbReference type="GO" id="GO:0005524">
    <property type="term" value="F:ATP binding"/>
    <property type="evidence" value="ECO:0007669"/>
    <property type="project" value="UniProtKB-UniRule"/>
</dbReference>
<dbReference type="PANTHER" id="PTHR24343">
    <property type="entry name" value="SERINE/THREONINE KINASE"/>
    <property type="match status" value="1"/>
</dbReference>
<dbReference type="AlphaFoldDB" id="J7S840"/>
<feature type="compositionally biased region" description="Polar residues" evidence="10">
    <location>
        <begin position="126"/>
        <end position="138"/>
    </location>
</feature>
<feature type="region of interest" description="Disordered" evidence="10">
    <location>
        <begin position="164"/>
        <end position="224"/>
    </location>
</feature>
<organism evidence="12 13">
    <name type="scientific">Huiozyma naganishii (strain ATCC MYA-139 / BCRC 22969 / CBS 8797 / KCTC 17520 / NBRC 10181 / NCYC 3082 / Yp74L-3)</name>
    <name type="common">Yeast</name>
    <name type="synonym">Kazachstania naganishii</name>
    <dbReference type="NCBI Taxonomy" id="1071383"/>
    <lineage>
        <taxon>Eukaryota</taxon>
        <taxon>Fungi</taxon>
        <taxon>Dikarya</taxon>
        <taxon>Ascomycota</taxon>
        <taxon>Saccharomycotina</taxon>
        <taxon>Saccharomycetes</taxon>
        <taxon>Saccharomycetales</taxon>
        <taxon>Saccharomycetaceae</taxon>
        <taxon>Huiozyma</taxon>
    </lineage>
</organism>
<dbReference type="PROSITE" id="PS00108">
    <property type="entry name" value="PROTEIN_KINASE_ST"/>
    <property type="match status" value="1"/>
</dbReference>
<evidence type="ECO:0000256" key="10">
    <source>
        <dbReference type="SAM" id="MobiDB-lite"/>
    </source>
</evidence>
<dbReference type="PROSITE" id="PS50011">
    <property type="entry name" value="PROTEIN_KINASE_DOM"/>
    <property type="match status" value="1"/>
</dbReference>
<protein>
    <recommendedName>
        <fullName evidence="1">non-specific serine/threonine protein kinase</fullName>
        <ecNumber evidence="1">2.7.11.1</ecNumber>
    </recommendedName>
</protein>
<feature type="compositionally biased region" description="Basic and acidic residues" evidence="10">
    <location>
        <begin position="525"/>
        <end position="539"/>
    </location>
</feature>
<comment type="catalytic activity">
    <reaction evidence="8">
        <text>L-seryl-[protein] + ATP = O-phospho-L-seryl-[protein] + ADP + H(+)</text>
        <dbReference type="Rhea" id="RHEA:17989"/>
        <dbReference type="Rhea" id="RHEA-COMP:9863"/>
        <dbReference type="Rhea" id="RHEA-COMP:11604"/>
        <dbReference type="ChEBI" id="CHEBI:15378"/>
        <dbReference type="ChEBI" id="CHEBI:29999"/>
        <dbReference type="ChEBI" id="CHEBI:30616"/>
        <dbReference type="ChEBI" id="CHEBI:83421"/>
        <dbReference type="ChEBI" id="CHEBI:456216"/>
        <dbReference type="EC" id="2.7.11.1"/>
    </reaction>
</comment>
<evidence type="ECO:0000256" key="1">
    <source>
        <dbReference type="ARBA" id="ARBA00012513"/>
    </source>
</evidence>
<dbReference type="InterPro" id="IPR011009">
    <property type="entry name" value="Kinase-like_dom_sf"/>
</dbReference>
<feature type="domain" description="Protein kinase" evidence="11">
    <location>
        <begin position="249"/>
        <end position="681"/>
    </location>
</feature>
<evidence type="ECO:0000313" key="12">
    <source>
        <dbReference type="EMBL" id="CCK71334.1"/>
    </source>
</evidence>
<feature type="compositionally biased region" description="Basic and acidic residues" evidence="10">
    <location>
        <begin position="556"/>
        <end position="574"/>
    </location>
</feature>
<dbReference type="RefSeq" id="XP_022465580.1">
    <property type="nucleotide sequence ID" value="XM_022609156.1"/>
</dbReference>
<dbReference type="SUPFAM" id="SSF56112">
    <property type="entry name" value="Protein kinase-like (PK-like)"/>
    <property type="match status" value="1"/>
</dbReference>
<feature type="compositionally biased region" description="Polar residues" evidence="10">
    <location>
        <begin position="13"/>
        <end position="28"/>
    </location>
</feature>
<accession>J7S840</accession>
<evidence type="ECO:0000256" key="4">
    <source>
        <dbReference type="ARBA" id="ARBA00022741"/>
    </source>
</evidence>
<feature type="compositionally biased region" description="Basic residues" evidence="10">
    <location>
        <begin position="89"/>
        <end position="101"/>
    </location>
</feature>
<dbReference type="PANTHER" id="PTHR24343:SF137">
    <property type="entry name" value="SERINE_THREONINE-PROTEIN KINASE HRK1"/>
    <property type="match status" value="1"/>
</dbReference>
<evidence type="ECO:0000256" key="3">
    <source>
        <dbReference type="ARBA" id="ARBA00022679"/>
    </source>
</evidence>
<feature type="binding site" evidence="9">
    <location>
        <position position="284"/>
    </location>
    <ligand>
        <name>ATP</name>
        <dbReference type="ChEBI" id="CHEBI:30616"/>
    </ligand>
</feature>
<dbReference type="PROSITE" id="PS00107">
    <property type="entry name" value="PROTEIN_KINASE_ATP"/>
    <property type="match status" value="1"/>
</dbReference>
<evidence type="ECO:0000256" key="2">
    <source>
        <dbReference type="ARBA" id="ARBA00022527"/>
    </source>
</evidence>
<dbReference type="GO" id="GO:0005829">
    <property type="term" value="C:cytosol"/>
    <property type="evidence" value="ECO:0007669"/>
    <property type="project" value="TreeGrafter"/>
</dbReference>
<keyword evidence="3" id="KW-0808">Transferase</keyword>
<keyword evidence="5" id="KW-0418">Kinase</keyword>
<dbReference type="KEGG" id="kng:KNAG_0G02780"/>
<evidence type="ECO:0000256" key="7">
    <source>
        <dbReference type="ARBA" id="ARBA00047899"/>
    </source>
</evidence>
<keyword evidence="13" id="KW-1185">Reference proteome</keyword>
<sequence length="714" mass="79860">MPLLSKNLFHHNAQSAGGESDPTGSGQHTPPLLKRSSKSFLSFMSRKPSIDSIKSDKSVESSYVMNPATHPAGSHNVSSIDSGHSSPRDHHHQQHAHHQLHPGHQLPHGGHGHPQQQQQNHPGNELHSNISPKPSHSMSELKRFFRSSKKSVANLHLLTTTNTSATNASSTQQQQQQQHHPHQHHGDHPPTDHHPYSTTTLNLNAHYMNPNDHKSHTQSAIPPSTDSVLSLSNTINIYHDDTILAQKYGRLGKMLGSGAGGSVKVLVRPTDGATFAVKEFRPRKSSESIKQYAKKCTAEFCIGSSLHHPNVVQTIDIFSDFNQNKYFQVMEYLPVDFFAVVMTGLMSRGEINCCFKQIAQGVRYLHSMGLAHRDLKLDNCCMNGNGILKLIDFGSAVVFRYPFENTITMAHGIVGSDPYLAPEVITSTKSYDPECVDIWSMGIIFCCMMLKRFPWKAPKLTDDNFKLYSMPDDFPHDYSQSAKHHEHLLKERREKREGVPADVGHRPPTAVTQQGVNKIPTPPKDAVEPKEDGDFVKNEEDQEEQEQEENDNDDNDSTKSTDKDKTKAPAKETKTTVTPATTQSVIDQQPRGNVIPKVQAPPAHQGDNQDEKSIVSTKTQVTKTSSHPQSGKPHHHKKVIHGPYRLLRLLPHASRPILSKILDLDPQKRATMIDIFDDEWFDDISYCTIDMKNNTVRAPGHHHTIVKDDKTYKV</sequence>
<feature type="compositionally biased region" description="Low complexity" evidence="10">
    <location>
        <begin position="575"/>
        <end position="585"/>
    </location>
</feature>
<dbReference type="GO" id="GO:0006873">
    <property type="term" value="P:intracellular monoatomic ion homeostasis"/>
    <property type="evidence" value="ECO:0007669"/>
    <property type="project" value="EnsemblFungi"/>
</dbReference>
<evidence type="ECO:0000256" key="6">
    <source>
        <dbReference type="ARBA" id="ARBA00022840"/>
    </source>
</evidence>
<feature type="compositionally biased region" description="Polar residues" evidence="10">
    <location>
        <begin position="75"/>
        <end position="85"/>
    </location>
</feature>
<dbReference type="EMBL" id="HE978320">
    <property type="protein sequence ID" value="CCK71334.1"/>
    <property type="molecule type" value="Genomic_DNA"/>
</dbReference>
<evidence type="ECO:0000256" key="9">
    <source>
        <dbReference type="PROSITE-ProRule" id="PRU10141"/>
    </source>
</evidence>
<dbReference type="InterPro" id="IPR017441">
    <property type="entry name" value="Protein_kinase_ATP_BS"/>
</dbReference>
<reference evidence="13" key="2">
    <citation type="submission" date="2012-08" db="EMBL/GenBank/DDBJ databases">
        <title>Genome sequence of Kazachstania naganishii.</title>
        <authorList>
            <person name="Gordon J.L."/>
            <person name="Armisen D."/>
            <person name="Proux-Wera E."/>
            <person name="OhEigeartaigh S.S."/>
            <person name="Byrne K.P."/>
            <person name="Wolfe K.H."/>
        </authorList>
    </citation>
    <scope>NUCLEOTIDE SEQUENCE [LARGE SCALE GENOMIC DNA]</scope>
    <source>
        <strain evidence="13">ATCC MYA-139 / BCRC 22969 / CBS 8797 / CCRC 22969 / KCTC 17520 / NBRC 10181 / NCYC 3082</strain>
    </source>
</reference>
<dbReference type="OrthoDB" id="6513151at2759"/>
<evidence type="ECO:0000259" key="11">
    <source>
        <dbReference type="PROSITE" id="PS50011"/>
    </source>
</evidence>
<feature type="compositionally biased region" description="Basic and acidic residues" evidence="10">
    <location>
        <begin position="184"/>
        <end position="195"/>
    </location>
</feature>
<dbReference type="EC" id="2.7.11.1" evidence="1"/>
<dbReference type="HOGENOM" id="CLU_000288_82_2_1"/>
<dbReference type="Pfam" id="PF00069">
    <property type="entry name" value="Pkinase"/>
    <property type="match status" value="1"/>
</dbReference>